<dbReference type="Gene3D" id="3.40.50.1820">
    <property type="entry name" value="alpha/beta hydrolase"/>
    <property type="match status" value="1"/>
</dbReference>
<evidence type="ECO:0008006" key="5">
    <source>
        <dbReference type="Google" id="ProtNLM"/>
    </source>
</evidence>
<evidence type="ECO:0000256" key="2">
    <source>
        <dbReference type="SAM" id="Coils"/>
    </source>
</evidence>
<dbReference type="PANTHER" id="PTHR43037">
    <property type="entry name" value="UNNAMED PRODUCT-RELATED"/>
    <property type="match status" value="1"/>
</dbReference>
<dbReference type="EMBL" id="DSVQ01000007">
    <property type="protein sequence ID" value="HGT38332.1"/>
    <property type="molecule type" value="Genomic_DNA"/>
</dbReference>
<dbReference type="InterPro" id="IPR050955">
    <property type="entry name" value="Plant_Biomass_Hydrol_Est"/>
</dbReference>
<dbReference type="AlphaFoldDB" id="A0A7C4LJ66"/>
<evidence type="ECO:0000256" key="1">
    <source>
        <dbReference type="ARBA" id="ARBA00022729"/>
    </source>
</evidence>
<gene>
    <name evidence="4" type="ORF">ENS64_03595</name>
</gene>
<dbReference type="InterPro" id="IPR000801">
    <property type="entry name" value="Esterase-like"/>
</dbReference>
<accession>A0A7C4LJ66</accession>
<keyword evidence="1 3" id="KW-0732">Signal</keyword>
<dbReference type="PANTHER" id="PTHR43037:SF1">
    <property type="entry name" value="BLL1128 PROTEIN"/>
    <property type="match status" value="1"/>
</dbReference>
<evidence type="ECO:0000256" key="3">
    <source>
        <dbReference type="SAM" id="SignalP"/>
    </source>
</evidence>
<protein>
    <recommendedName>
        <fullName evidence="5">Peptidase S9 prolyl oligopeptidase catalytic domain-containing protein</fullName>
    </recommendedName>
</protein>
<dbReference type="Pfam" id="PF00756">
    <property type="entry name" value="Esterase"/>
    <property type="match status" value="1"/>
</dbReference>
<reference evidence="4" key="1">
    <citation type="journal article" date="2020" name="mSystems">
        <title>Genome- and Community-Level Interaction Insights into Carbon Utilization and Element Cycling Functions of Hydrothermarchaeota in Hydrothermal Sediment.</title>
        <authorList>
            <person name="Zhou Z."/>
            <person name="Liu Y."/>
            <person name="Xu W."/>
            <person name="Pan J."/>
            <person name="Luo Z.H."/>
            <person name="Li M."/>
        </authorList>
    </citation>
    <scope>NUCLEOTIDE SEQUENCE [LARGE SCALE GENOMIC DNA]</scope>
    <source>
        <strain evidence="4">SpSt-508</strain>
    </source>
</reference>
<organism evidence="4">
    <name type="scientific">Schlesneria paludicola</name>
    <dbReference type="NCBI Taxonomy" id="360056"/>
    <lineage>
        <taxon>Bacteria</taxon>
        <taxon>Pseudomonadati</taxon>
        <taxon>Planctomycetota</taxon>
        <taxon>Planctomycetia</taxon>
        <taxon>Planctomycetales</taxon>
        <taxon>Planctomycetaceae</taxon>
        <taxon>Schlesneria</taxon>
    </lineage>
</organism>
<evidence type="ECO:0000313" key="4">
    <source>
        <dbReference type="EMBL" id="HGT38332.1"/>
    </source>
</evidence>
<proteinExistence type="predicted"/>
<name>A0A7C4LJ66_9PLAN</name>
<sequence length="647" mass="73023">MLRLGLVGWCVAGLAWTAWAAGPSEAQRETWQREAQRLRDQARQWRAAHDDHRAAADVEVCAKAVLWIVRHDEFFKPEYVSWTDDVLALGKRRLEALERGTADWWDRAGKAAGLGYYSELDGSVQPLAVTLPVDFDRSARKRWPLHVVLHGRNANLTEVSFLHGFEGQTPKPPVEWIQLDVFGRTNNAYRWAGEVDVFEALAAVKRLYPIDERRITLWGFSMGGAGAWHLGLHYPDQWSSVGAGAGFADTVKYLNLKEPLSPLHARLVRIYDPVEYALNAFNVPTIGYGGELDKQLAAAQLMHARAQELGVEIKLLVGPQTEHKFHPESWREFMAFHRAAAEHGRPSFLGPREIRFTTCTVKYNSCHWLTIEEQLVPYEPSTVHATVADDGSTVRVTTTNVAMLQLARDVADTVSLDGGPPLPLTEAADGLLPGVYYERRGDRWVVLNYAESHDYLTRPEGRKRRHLQGPIDDAFTRPFVCVRPTGRPWNEPHAAWVEWTLDRFAREYDKYFRAELPIVNDNQVTEDMLAGKHLVLFGDPGSNSVLARVVDKLPLEWTKTSLAIAGKKVSPDEHAVVLVYPNPLQPSRYVVLNSGHTFHEAEFKGSNALLYPRLGDAGLIHFQPRSAGGYHETVIWSDVFDRFWELP</sequence>
<dbReference type="InterPro" id="IPR029058">
    <property type="entry name" value="AB_hydrolase_fold"/>
</dbReference>
<dbReference type="SUPFAM" id="SSF53474">
    <property type="entry name" value="alpha/beta-Hydrolases"/>
    <property type="match status" value="1"/>
</dbReference>
<comment type="caution">
    <text evidence="4">The sequence shown here is derived from an EMBL/GenBank/DDBJ whole genome shotgun (WGS) entry which is preliminary data.</text>
</comment>
<feature type="signal peptide" evidence="3">
    <location>
        <begin position="1"/>
        <end position="20"/>
    </location>
</feature>
<feature type="coiled-coil region" evidence="2">
    <location>
        <begin position="28"/>
        <end position="55"/>
    </location>
</feature>
<feature type="chain" id="PRO_5027811573" description="Peptidase S9 prolyl oligopeptidase catalytic domain-containing protein" evidence="3">
    <location>
        <begin position="21"/>
        <end position="647"/>
    </location>
</feature>
<keyword evidence="2" id="KW-0175">Coiled coil</keyword>